<keyword evidence="9 13" id="KW-0066">ATP synthesis</keyword>
<name>A0A212JV45_9PROT</name>
<evidence type="ECO:0000256" key="8">
    <source>
        <dbReference type="ARBA" id="ARBA00023136"/>
    </source>
</evidence>
<dbReference type="PANTHER" id="PTHR33445">
    <property type="entry name" value="ATP SYNTHASE SUBUNIT B', CHLOROPLASTIC"/>
    <property type="match status" value="1"/>
</dbReference>
<keyword evidence="4 13" id="KW-0812">Transmembrane</keyword>
<evidence type="ECO:0000256" key="3">
    <source>
        <dbReference type="ARBA" id="ARBA00022547"/>
    </source>
</evidence>
<evidence type="ECO:0000256" key="15">
    <source>
        <dbReference type="SAM" id="Coils"/>
    </source>
</evidence>
<accession>A0A212JV45</accession>
<dbReference type="GO" id="GO:0046961">
    <property type="term" value="F:proton-transporting ATPase activity, rotational mechanism"/>
    <property type="evidence" value="ECO:0007669"/>
    <property type="project" value="TreeGrafter"/>
</dbReference>
<dbReference type="Gene3D" id="6.10.250.1580">
    <property type="match status" value="1"/>
</dbReference>
<evidence type="ECO:0000256" key="9">
    <source>
        <dbReference type="ARBA" id="ARBA00023310"/>
    </source>
</evidence>
<protein>
    <recommendedName>
        <fullName evidence="13">ATP synthase subunit b</fullName>
    </recommendedName>
    <alternativeName>
        <fullName evidence="13">ATP synthase F(0) sector subunit b</fullName>
    </alternativeName>
    <alternativeName>
        <fullName evidence="13">ATPase subunit I</fullName>
    </alternativeName>
    <alternativeName>
        <fullName evidence="13">F-type ATPase subunit b</fullName>
        <shortName evidence="13">F-ATPase subunit b</shortName>
    </alternativeName>
</protein>
<reference evidence="16" key="1">
    <citation type="submission" date="2016-04" db="EMBL/GenBank/DDBJ databases">
        <authorList>
            <person name="Evans L.H."/>
            <person name="Alamgir A."/>
            <person name="Owens N."/>
            <person name="Weber N.D."/>
            <person name="Virtaneva K."/>
            <person name="Barbian K."/>
            <person name="Babar A."/>
            <person name="Rosenke K."/>
        </authorList>
    </citation>
    <scope>NUCLEOTIDE SEQUENCE</scope>
    <source>
        <strain evidence="16">86</strain>
    </source>
</reference>
<dbReference type="GO" id="GO:0005886">
    <property type="term" value="C:plasma membrane"/>
    <property type="evidence" value="ECO:0007669"/>
    <property type="project" value="UniProtKB-SubCell"/>
</dbReference>
<evidence type="ECO:0000256" key="13">
    <source>
        <dbReference type="HAMAP-Rule" id="MF_01398"/>
    </source>
</evidence>
<keyword evidence="7 13" id="KW-0406">Ion transport</keyword>
<evidence type="ECO:0000256" key="5">
    <source>
        <dbReference type="ARBA" id="ARBA00022781"/>
    </source>
</evidence>
<dbReference type="InterPro" id="IPR050059">
    <property type="entry name" value="ATP_synthase_B_chain"/>
</dbReference>
<dbReference type="InterPro" id="IPR002146">
    <property type="entry name" value="ATP_synth_b/b'su_bac/chlpt"/>
</dbReference>
<dbReference type="AlphaFoldDB" id="A0A212JV45"/>
<keyword evidence="15" id="KW-0175">Coiled coil</keyword>
<gene>
    <name evidence="16" type="primary">atpG</name>
    <name evidence="13" type="synonym">atpF</name>
    <name evidence="16" type="ORF">KL86APRO_11708</name>
</gene>
<evidence type="ECO:0000256" key="2">
    <source>
        <dbReference type="ARBA" id="ARBA00022448"/>
    </source>
</evidence>
<dbReference type="EMBL" id="FLUO01000001">
    <property type="protein sequence ID" value="SBW03312.1"/>
    <property type="molecule type" value="Genomic_DNA"/>
</dbReference>
<dbReference type="GO" id="GO:0046933">
    <property type="term" value="F:proton-transporting ATP synthase activity, rotational mechanism"/>
    <property type="evidence" value="ECO:0007669"/>
    <property type="project" value="UniProtKB-UniRule"/>
</dbReference>
<feature type="transmembrane region" description="Helical" evidence="13">
    <location>
        <begin position="12"/>
        <end position="32"/>
    </location>
</feature>
<sequence>MPHFDATTFASQLFWLAVTFVALLVLMSKIALPRISDILEERQRRISDDLDMAERLKAETEAAIATYEKALAEARASAQAEIGRAMDANAAEAAARHAEMDAVLAAKITESEERIHAARREALAEVNGIAAEVAAAIVGRIASVETDADAIAPVVADIAKERGL</sequence>
<feature type="coiled-coil region" evidence="15">
    <location>
        <begin position="50"/>
        <end position="77"/>
    </location>
</feature>
<evidence type="ECO:0000256" key="7">
    <source>
        <dbReference type="ARBA" id="ARBA00023065"/>
    </source>
</evidence>
<evidence type="ECO:0000256" key="14">
    <source>
        <dbReference type="RuleBase" id="RU003848"/>
    </source>
</evidence>
<keyword evidence="5 13" id="KW-0375">Hydrogen ion transport</keyword>
<evidence type="ECO:0000313" key="16">
    <source>
        <dbReference type="EMBL" id="SBW03312.1"/>
    </source>
</evidence>
<evidence type="ECO:0000256" key="6">
    <source>
        <dbReference type="ARBA" id="ARBA00022989"/>
    </source>
</evidence>
<dbReference type="GO" id="GO:0012505">
    <property type="term" value="C:endomembrane system"/>
    <property type="evidence" value="ECO:0007669"/>
    <property type="project" value="UniProtKB-SubCell"/>
</dbReference>
<proteinExistence type="inferred from homology"/>
<dbReference type="PANTHER" id="PTHR33445:SF1">
    <property type="entry name" value="ATP SYNTHASE SUBUNIT B"/>
    <property type="match status" value="1"/>
</dbReference>
<dbReference type="HAMAP" id="MF_01398">
    <property type="entry name" value="ATP_synth_b_bprime"/>
    <property type="match status" value="1"/>
</dbReference>
<keyword evidence="8 13" id="KW-0472">Membrane</keyword>
<keyword evidence="2 13" id="KW-0813">Transport</keyword>
<comment type="subcellular location">
    <subcellularLocation>
        <location evidence="13">Cell membrane</location>
        <topology evidence="13">Single-pass membrane protein</topology>
    </subcellularLocation>
    <subcellularLocation>
        <location evidence="12">Endomembrane system</location>
        <topology evidence="12">Single-pass membrane protein</topology>
    </subcellularLocation>
</comment>
<evidence type="ECO:0000256" key="4">
    <source>
        <dbReference type="ARBA" id="ARBA00022692"/>
    </source>
</evidence>
<dbReference type="CDD" id="cd06503">
    <property type="entry name" value="ATP-synt_Fo_b"/>
    <property type="match status" value="1"/>
</dbReference>
<keyword evidence="3 13" id="KW-0138">CF(0)</keyword>
<comment type="similarity">
    <text evidence="1 13 14">Belongs to the ATPase B chain family.</text>
</comment>
<keyword evidence="13" id="KW-1003">Cell membrane</keyword>
<evidence type="ECO:0000256" key="1">
    <source>
        <dbReference type="ARBA" id="ARBA00005513"/>
    </source>
</evidence>
<comment type="function">
    <text evidence="11">Component of the F(0) channel, it forms part of the peripheral stalk, linking F(1) to F(0). The b'-subunit is a diverged and duplicated form of b found in plants and photosynthetic bacteria.</text>
</comment>
<dbReference type="GO" id="GO:0045259">
    <property type="term" value="C:proton-transporting ATP synthase complex"/>
    <property type="evidence" value="ECO:0007669"/>
    <property type="project" value="UniProtKB-KW"/>
</dbReference>
<organism evidence="16">
    <name type="scientific">uncultured Alphaproteobacteria bacterium</name>
    <dbReference type="NCBI Taxonomy" id="91750"/>
    <lineage>
        <taxon>Bacteria</taxon>
        <taxon>Pseudomonadati</taxon>
        <taxon>Pseudomonadota</taxon>
        <taxon>Alphaproteobacteria</taxon>
        <taxon>environmental samples</taxon>
    </lineage>
</organism>
<comment type="subunit">
    <text evidence="13">F-type ATPases have 2 components, F(1) - the catalytic core - and F(0) - the membrane proton channel. F(1) has five subunits: alpha(3), beta(3), gamma(1), delta(1), epsilon(1). F(0) has three main subunits: a(1), b(2) and c(10-14). The alpha and beta chains form an alternating ring which encloses part of the gamma chain. F(1) is attached to F(0) by a central stalk formed by the gamma and epsilon chains, while a peripheral stalk is formed by the delta and b chains.</text>
</comment>
<evidence type="ECO:0000256" key="11">
    <source>
        <dbReference type="ARBA" id="ARBA00025614"/>
    </source>
</evidence>
<comment type="function">
    <text evidence="10 13">F(1)F(0) ATP synthase produces ATP from ADP in the presence of a proton or sodium gradient. F-type ATPases consist of two structural domains, F(1) containing the extramembraneous catalytic core and F(0) containing the membrane proton channel, linked together by a central stalk and a peripheral stalk. During catalysis, ATP synthesis in the catalytic domain of F(1) is coupled via a rotary mechanism of the central stalk subunits to proton translocation.</text>
</comment>
<evidence type="ECO:0000256" key="10">
    <source>
        <dbReference type="ARBA" id="ARBA00025198"/>
    </source>
</evidence>
<dbReference type="Pfam" id="PF00430">
    <property type="entry name" value="ATP-synt_B"/>
    <property type="match status" value="1"/>
</dbReference>
<evidence type="ECO:0000256" key="12">
    <source>
        <dbReference type="ARBA" id="ARBA00037847"/>
    </source>
</evidence>
<keyword evidence="6 13" id="KW-1133">Transmembrane helix</keyword>